<reference evidence="3" key="1">
    <citation type="submission" date="2023-03" db="EMBL/GenBank/DDBJ databases">
        <title>Edaphobacter sp.</title>
        <authorList>
            <person name="Huber K.J."/>
            <person name="Papendorf J."/>
            <person name="Pilke C."/>
            <person name="Bunk B."/>
            <person name="Sproeer C."/>
            <person name="Pester M."/>
        </authorList>
    </citation>
    <scope>NUCLEOTIDE SEQUENCE</scope>
    <source>
        <strain evidence="3">DSM 110680</strain>
    </source>
</reference>
<dbReference type="Gene3D" id="2.60.120.10">
    <property type="entry name" value="Jelly Rolls"/>
    <property type="match status" value="1"/>
</dbReference>
<dbReference type="AlphaFoldDB" id="A0AAU7DP47"/>
<dbReference type="GO" id="GO:0005829">
    <property type="term" value="C:cytosol"/>
    <property type="evidence" value="ECO:0007669"/>
    <property type="project" value="TreeGrafter"/>
</dbReference>
<dbReference type="SUPFAM" id="SSF51182">
    <property type="entry name" value="RmlC-like cupins"/>
    <property type="match status" value="1"/>
</dbReference>
<dbReference type="Gene3D" id="1.10.260.40">
    <property type="entry name" value="lambda repressor-like DNA-binding domains"/>
    <property type="match status" value="1"/>
</dbReference>
<dbReference type="PANTHER" id="PTHR46797:SF1">
    <property type="entry name" value="METHYLPHOSPHONATE SYNTHASE"/>
    <property type="match status" value="1"/>
</dbReference>
<dbReference type="SUPFAM" id="SSF47413">
    <property type="entry name" value="lambda repressor-like DNA-binding domains"/>
    <property type="match status" value="1"/>
</dbReference>
<evidence type="ECO:0000259" key="2">
    <source>
        <dbReference type="PROSITE" id="PS50943"/>
    </source>
</evidence>
<dbReference type="InterPro" id="IPR010982">
    <property type="entry name" value="Lambda_DNA-bd_dom_sf"/>
</dbReference>
<dbReference type="InterPro" id="IPR001387">
    <property type="entry name" value="Cro/C1-type_HTH"/>
</dbReference>
<dbReference type="Pfam" id="PF13560">
    <property type="entry name" value="HTH_31"/>
    <property type="match status" value="1"/>
</dbReference>
<dbReference type="CDD" id="cd02209">
    <property type="entry name" value="cupin_XRE_C"/>
    <property type="match status" value="1"/>
</dbReference>
<keyword evidence="1" id="KW-0238">DNA-binding</keyword>
<dbReference type="RefSeq" id="WP_348264637.1">
    <property type="nucleotide sequence ID" value="NZ_CP121196.1"/>
</dbReference>
<dbReference type="InterPro" id="IPR014710">
    <property type="entry name" value="RmlC-like_jellyroll"/>
</dbReference>
<evidence type="ECO:0000313" key="3">
    <source>
        <dbReference type="EMBL" id="XBH19420.1"/>
    </source>
</evidence>
<organism evidence="3">
    <name type="scientific">Telmatobacter sp. DSM 110680</name>
    <dbReference type="NCBI Taxonomy" id="3036704"/>
    <lineage>
        <taxon>Bacteria</taxon>
        <taxon>Pseudomonadati</taxon>
        <taxon>Acidobacteriota</taxon>
        <taxon>Terriglobia</taxon>
        <taxon>Terriglobales</taxon>
        <taxon>Acidobacteriaceae</taxon>
        <taxon>Telmatobacter</taxon>
    </lineage>
</organism>
<sequence length="231" mass="25356">MLKRLHAMRISRNSEIFQMMEAGFAEDLLREVRAMANGPSYARWALEPYSIGMKLRTLRTQRHLTLSRLAVETNLSTALLSKLETDRMIPTLPTLANICRVYGVGLSYFFSDAAKHTLAITRKAHLIGNGRGQDGVKQVLLHALTSDARLVARMVEYPQGASGTMSEGGQPACSLVYVLEGKLQMDSGGMHEVLETGDCAYVDSDMAIAWGAQGTDRCRVLSVTPGNRHEG</sequence>
<dbReference type="EMBL" id="CP121196">
    <property type="protein sequence ID" value="XBH19420.1"/>
    <property type="molecule type" value="Genomic_DNA"/>
</dbReference>
<accession>A0AAU7DP47</accession>
<dbReference type="InterPro" id="IPR050807">
    <property type="entry name" value="TransReg_Diox_bact_type"/>
</dbReference>
<proteinExistence type="predicted"/>
<dbReference type="Pfam" id="PF07883">
    <property type="entry name" value="Cupin_2"/>
    <property type="match status" value="1"/>
</dbReference>
<dbReference type="GO" id="GO:0003677">
    <property type="term" value="F:DNA binding"/>
    <property type="evidence" value="ECO:0007669"/>
    <property type="project" value="UniProtKB-KW"/>
</dbReference>
<gene>
    <name evidence="3" type="ORF">P8935_08890</name>
</gene>
<protein>
    <submittedName>
        <fullName evidence="3">XRE family transcriptional regulator</fullName>
    </submittedName>
</protein>
<dbReference type="GO" id="GO:0003700">
    <property type="term" value="F:DNA-binding transcription factor activity"/>
    <property type="evidence" value="ECO:0007669"/>
    <property type="project" value="TreeGrafter"/>
</dbReference>
<dbReference type="CDD" id="cd00093">
    <property type="entry name" value="HTH_XRE"/>
    <property type="match status" value="1"/>
</dbReference>
<evidence type="ECO:0000256" key="1">
    <source>
        <dbReference type="ARBA" id="ARBA00023125"/>
    </source>
</evidence>
<dbReference type="PANTHER" id="PTHR46797">
    <property type="entry name" value="HTH-TYPE TRANSCRIPTIONAL REGULATOR"/>
    <property type="match status" value="1"/>
</dbReference>
<feature type="domain" description="HTH cro/C1-type" evidence="2">
    <location>
        <begin position="55"/>
        <end position="109"/>
    </location>
</feature>
<dbReference type="InterPro" id="IPR011051">
    <property type="entry name" value="RmlC_Cupin_sf"/>
</dbReference>
<dbReference type="PROSITE" id="PS50943">
    <property type="entry name" value="HTH_CROC1"/>
    <property type="match status" value="1"/>
</dbReference>
<dbReference type="InterPro" id="IPR013096">
    <property type="entry name" value="Cupin_2"/>
</dbReference>
<dbReference type="SMART" id="SM00530">
    <property type="entry name" value="HTH_XRE"/>
    <property type="match status" value="1"/>
</dbReference>
<name>A0AAU7DP47_9BACT</name>